<evidence type="ECO:0000256" key="12">
    <source>
        <dbReference type="ARBA" id="ARBA00033354"/>
    </source>
</evidence>
<dbReference type="GO" id="GO:0008817">
    <property type="term" value="F:corrinoid adenosyltransferase activity"/>
    <property type="evidence" value="ECO:0007669"/>
    <property type="project" value="UniProtKB-UniRule"/>
</dbReference>
<comment type="caution">
    <text evidence="18">The sequence shown here is derived from an EMBL/GenBank/DDBJ whole genome shotgun (WGS) entry which is preliminary data.</text>
</comment>
<dbReference type="EC" id="2.5.1.17" evidence="4 15"/>
<sequence length="186" mass="20833">MVQLTKIYTRGGDQGETSLGDGKRISKHAARIEAIGAVDEANATIGMARLHLRGNENLMLQSIQNDLFDVGADLCMPHDHKKRTTLRIQPTHVQRLEREIDQINSTLSPLQSFVLPGGSIASATLHMARTVVRRAERYVCQLSENEAVNENLMTYLNRLSDHLFVLARYMNDQGKKDVLWKPGANI</sequence>
<keyword evidence="9 15" id="KW-0067">ATP-binding</keyword>
<keyword evidence="15" id="KW-0169">Cobalamin biosynthesis</keyword>
<protein>
    <recommendedName>
        <fullName evidence="5 15">Corrinoid adenosyltransferase</fullName>
        <ecNumber evidence="4 15">2.5.1.17</ecNumber>
    </recommendedName>
    <alternativeName>
        <fullName evidence="10 15">Cob(II)alamin adenosyltransferase</fullName>
    </alternativeName>
    <alternativeName>
        <fullName evidence="12 15">Cob(II)yrinic acid a,c-diamide adenosyltransferase</fullName>
    </alternativeName>
    <alternativeName>
        <fullName evidence="11 15">Cobinamide/cobalamin adenosyltransferase</fullName>
    </alternativeName>
</protein>
<evidence type="ECO:0000256" key="3">
    <source>
        <dbReference type="ARBA" id="ARBA00007487"/>
    </source>
</evidence>
<dbReference type="InterPro" id="IPR029499">
    <property type="entry name" value="PduO-typ"/>
</dbReference>
<evidence type="ECO:0000256" key="16">
    <source>
        <dbReference type="SAM" id="MobiDB-lite"/>
    </source>
</evidence>
<evidence type="ECO:0000256" key="9">
    <source>
        <dbReference type="ARBA" id="ARBA00022840"/>
    </source>
</evidence>
<dbReference type="Pfam" id="PF01923">
    <property type="entry name" value="Cob_adeno_trans"/>
    <property type="match status" value="1"/>
</dbReference>
<dbReference type="FunFam" id="1.20.1200.10:FF:000003">
    <property type="entry name" value="ATP:cob(I)alamin adenosyltransferase"/>
    <property type="match status" value="1"/>
</dbReference>
<comment type="similarity">
    <text evidence="3 15">Belongs to the Cob(I)alamin adenosyltransferase family.</text>
</comment>
<proteinExistence type="inferred from homology"/>
<comment type="catalytic activity">
    <reaction evidence="13 15">
        <text>2 cob(II)yrinate a,c diamide + reduced [electron-transfer flavoprotein] + 2 ATP = 2 adenosylcob(III)yrinate a,c-diamide + 2 triphosphate + oxidized [electron-transfer flavoprotein] + 3 H(+)</text>
        <dbReference type="Rhea" id="RHEA:11528"/>
        <dbReference type="Rhea" id="RHEA-COMP:10685"/>
        <dbReference type="Rhea" id="RHEA-COMP:10686"/>
        <dbReference type="ChEBI" id="CHEBI:15378"/>
        <dbReference type="ChEBI" id="CHEBI:18036"/>
        <dbReference type="ChEBI" id="CHEBI:30616"/>
        <dbReference type="ChEBI" id="CHEBI:57692"/>
        <dbReference type="ChEBI" id="CHEBI:58307"/>
        <dbReference type="ChEBI" id="CHEBI:58503"/>
        <dbReference type="ChEBI" id="CHEBI:58537"/>
        <dbReference type="EC" id="2.5.1.17"/>
    </reaction>
</comment>
<evidence type="ECO:0000256" key="13">
    <source>
        <dbReference type="ARBA" id="ARBA00048555"/>
    </source>
</evidence>
<keyword evidence="19" id="KW-1185">Reference proteome</keyword>
<evidence type="ECO:0000256" key="5">
    <source>
        <dbReference type="ARBA" id="ARBA00020963"/>
    </source>
</evidence>
<evidence type="ECO:0000256" key="15">
    <source>
        <dbReference type="RuleBase" id="RU366026"/>
    </source>
</evidence>
<organism evidence="18 19">
    <name type="scientific">Caedimonas varicaedens</name>
    <dbReference type="NCBI Taxonomy" id="1629334"/>
    <lineage>
        <taxon>Bacteria</taxon>
        <taxon>Pseudomonadati</taxon>
        <taxon>Pseudomonadota</taxon>
        <taxon>Alphaproteobacteria</taxon>
        <taxon>Holosporales</taxon>
        <taxon>Caedimonadaceae</taxon>
        <taxon>Caedimonas</taxon>
    </lineage>
</organism>
<dbReference type="EMBL" id="BBVC01000055">
    <property type="protein sequence ID" value="GAO98402.1"/>
    <property type="molecule type" value="Genomic_DNA"/>
</dbReference>
<evidence type="ECO:0000313" key="19">
    <source>
        <dbReference type="Proteomes" id="UP000036771"/>
    </source>
</evidence>
<name>A0A0K8MD56_9PROT</name>
<dbReference type="PANTHER" id="PTHR12213:SF0">
    <property type="entry name" value="CORRINOID ADENOSYLTRANSFERASE MMAB"/>
    <property type="match status" value="1"/>
</dbReference>
<dbReference type="AlphaFoldDB" id="A0A0K8MD56"/>
<evidence type="ECO:0000256" key="4">
    <source>
        <dbReference type="ARBA" id="ARBA00012454"/>
    </source>
</evidence>
<evidence type="ECO:0000256" key="14">
    <source>
        <dbReference type="ARBA" id="ARBA00048692"/>
    </source>
</evidence>
<dbReference type="GO" id="GO:0005524">
    <property type="term" value="F:ATP binding"/>
    <property type="evidence" value="ECO:0007669"/>
    <property type="project" value="UniProtKB-UniRule"/>
</dbReference>
<feature type="domain" description="Cobalamin adenosyltransferase-like" evidence="17">
    <location>
        <begin position="7"/>
        <end position="170"/>
    </location>
</feature>
<dbReference type="SUPFAM" id="SSF89028">
    <property type="entry name" value="Cobalamin adenosyltransferase-like"/>
    <property type="match status" value="1"/>
</dbReference>
<evidence type="ECO:0000313" key="18">
    <source>
        <dbReference type="EMBL" id="GAO98402.1"/>
    </source>
</evidence>
<dbReference type="UniPathway" id="UPA00148">
    <property type="reaction ID" value="UER00233"/>
</dbReference>
<evidence type="ECO:0000256" key="2">
    <source>
        <dbReference type="ARBA" id="ARBA00005121"/>
    </source>
</evidence>
<comment type="pathway">
    <text evidence="2 15">Cofactor biosynthesis; adenosylcobalamin biosynthesis; adenosylcobalamin from cob(II)yrinate a,c-diamide: step 2/7.</text>
</comment>
<keyword evidence="7 15" id="KW-0808">Transferase</keyword>
<accession>A0A0K8MD56</accession>
<evidence type="ECO:0000256" key="10">
    <source>
        <dbReference type="ARBA" id="ARBA00031529"/>
    </source>
</evidence>
<dbReference type="GO" id="GO:0009236">
    <property type="term" value="P:cobalamin biosynthetic process"/>
    <property type="evidence" value="ECO:0007669"/>
    <property type="project" value="UniProtKB-UniRule"/>
</dbReference>
<dbReference type="Proteomes" id="UP000036771">
    <property type="component" value="Unassembled WGS sequence"/>
</dbReference>
<feature type="region of interest" description="Disordered" evidence="16">
    <location>
        <begin position="1"/>
        <end position="22"/>
    </location>
</feature>
<evidence type="ECO:0000256" key="11">
    <source>
        <dbReference type="ARBA" id="ARBA00033334"/>
    </source>
</evidence>
<dbReference type="OrthoDB" id="9778896at2"/>
<evidence type="ECO:0000256" key="6">
    <source>
        <dbReference type="ARBA" id="ARBA00022490"/>
    </source>
</evidence>
<dbReference type="GO" id="GO:0005737">
    <property type="term" value="C:cytoplasm"/>
    <property type="evidence" value="ECO:0007669"/>
    <property type="project" value="UniProtKB-SubCell"/>
</dbReference>
<dbReference type="NCBIfam" id="TIGR00636">
    <property type="entry name" value="PduO_Nterm"/>
    <property type="match status" value="1"/>
</dbReference>
<evidence type="ECO:0000259" key="17">
    <source>
        <dbReference type="Pfam" id="PF01923"/>
    </source>
</evidence>
<evidence type="ECO:0000256" key="8">
    <source>
        <dbReference type="ARBA" id="ARBA00022741"/>
    </source>
</evidence>
<reference evidence="18 19" key="1">
    <citation type="submission" date="2015-03" db="EMBL/GenBank/DDBJ databases">
        <title>Caedibacter varicaedens, whole genome shotgun sequence.</title>
        <authorList>
            <person name="Suzuki H."/>
            <person name="Dapper A.L."/>
            <person name="Gibson A.K."/>
            <person name="Jackson C."/>
            <person name="Lee H."/>
            <person name="Pejaver V.R."/>
            <person name="Doak T."/>
            <person name="Lynch M."/>
        </authorList>
    </citation>
    <scope>NUCLEOTIDE SEQUENCE [LARGE SCALE GENOMIC DNA]</scope>
</reference>
<evidence type="ECO:0000256" key="7">
    <source>
        <dbReference type="ARBA" id="ARBA00022679"/>
    </source>
</evidence>
<gene>
    <name evidence="18" type="ORF">Cva_01059</name>
</gene>
<keyword evidence="6" id="KW-0963">Cytoplasm</keyword>
<comment type="subcellular location">
    <subcellularLocation>
        <location evidence="1">Cytoplasm</location>
    </subcellularLocation>
</comment>
<dbReference type="STRING" id="1629334.Cva_01059"/>
<dbReference type="Gene3D" id="1.20.1200.10">
    <property type="entry name" value="Cobalamin adenosyltransferase-like"/>
    <property type="match status" value="1"/>
</dbReference>
<evidence type="ECO:0000256" key="1">
    <source>
        <dbReference type="ARBA" id="ARBA00004496"/>
    </source>
</evidence>
<comment type="catalytic activity">
    <reaction evidence="14 15">
        <text>2 cob(II)alamin + reduced [electron-transfer flavoprotein] + 2 ATP = 2 adenosylcob(III)alamin + 2 triphosphate + oxidized [electron-transfer flavoprotein] + 3 H(+)</text>
        <dbReference type="Rhea" id="RHEA:28671"/>
        <dbReference type="Rhea" id="RHEA-COMP:10685"/>
        <dbReference type="Rhea" id="RHEA-COMP:10686"/>
        <dbReference type="ChEBI" id="CHEBI:15378"/>
        <dbReference type="ChEBI" id="CHEBI:16304"/>
        <dbReference type="ChEBI" id="CHEBI:18036"/>
        <dbReference type="ChEBI" id="CHEBI:18408"/>
        <dbReference type="ChEBI" id="CHEBI:30616"/>
        <dbReference type="ChEBI" id="CHEBI:57692"/>
        <dbReference type="ChEBI" id="CHEBI:58307"/>
        <dbReference type="EC" id="2.5.1.17"/>
    </reaction>
</comment>
<dbReference type="InterPro" id="IPR036451">
    <property type="entry name" value="CblAdoTrfase-like_sf"/>
</dbReference>
<dbReference type="PANTHER" id="PTHR12213">
    <property type="entry name" value="CORRINOID ADENOSYLTRANSFERASE"/>
    <property type="match status" value="1"/>
</dbReference>
<dbReference type="InterPro" id="IPR016030">
    <property type="entry name" value="CblAdoTrfase-like"/>
</dbReference>
<keyword evidence="8 15" id="KW-0547">Nucleotide-binding</keyword>